<sequence length="287" mass="30790">MAQRWVDLDAQGHVNNAAVLDYLQEARVAYLSDSPNAHLLGNGIVVVGQQVEYLAPLGFGVGPLTAEVAVGEVGASRFTIAYTLHEGGLLAVRARTTLCLFDFASGRPTRLAPPERAWFAEQAVPLEPLRDVGGWHVGGAAHEHPVAVRWSDIDRYGHVNNTLYFDYVAEARVALYGALLDAPIRTGTGETPERTWLVARQDLTHTRQMVFRREPYVVRTAIGALGRTSSTLAAQIVDPVTGDVAARAVSVVVHGDAHGQPTPLPEPLHAAAARWPAVPGTRAGGRP</sequence>
<dbReference type="Proteomes" id="UP001434337">
    <property type="component" value="Chromosome"/>
</dbReference>
<accession>A0ABZ3C567</accession>
<dbReference type="PANTHER" id="PTHR31793">
    <property type="entry name" value="4-HYDROXYBENZOYL-COA THIOESTERASE FAMILY MEMBER"/>
    <property type="match status" value="1"/>
</dbReference>
<dbReference type="CDD" id="cd00586">
    <property type="entry name" value="4HBT"/>
    <property type="match status" value="2"/>
</dbReference>
<evidence type="ECO:0000256" key="1">
    <source>
        <dbReference type="ARBA" id="ARBA00005953"/>
    </source>
</evidence>
<reference evidence="3 4" key="1">
    <citation type="journal article" date="2023" name="Environ Microbiome">
        <title>A coral-associated actinobacterium mitigates coral bleaching under heat stress.</title>
        <authorList>
            <person name="Li J."/>
            <person name="Zou Y."/>
            <person name="Li Q."/>
            <person name="Zhang J."/>
            <person name="Bourne D.G."/>
            <person name="Lyu Y."/>
            <person name="Liu C."/>
            <person name="Zhang S."/>
        </authorList>
    </citation>
    <scope>NUCLEOTIDE SEQUENCE [LARGE SCALE GENOMIC DNA]</scope>
    <source>
        <strain evidence="3 4">SCSIO 13291</strain>
    </source>
</reference>
<gene>
    <name evidence="3" type="ORF">PCC79_10760</name>
</gene>
<keyword evidence="4" id="KW-1185">Reference proteome</keyword>
<organism evidence="3 4">
    <name type="scientific">Propioniciclava soli</name>
    <dbReference type="NCBI Taxonomy" id="2775081"/>
    <lineage>
        <taxon>Bacteria</taxon>
        <taxon>Bacillati</taxon>
        <taxon>Actinomycetota</taxon>
        <taxon>Actinomycetes</taxon>
        <taxon>Propionibacteriales</taxon>
        <taxon>Propionibacteriaceae</taxon>
        <taxon>Propioniciclava</taxon>
    </lineage>
</organism>
<dbReference type="InterPro" id="IPR050563">
    <property type="entry name" value="4-hydroxybenzoyl-CoA_TE"/>
</dbReference>
<evidence type="ECO:0000313" key="4">
    <source>
        <dbReference type="Proteomes" id="UP001434337"/>
    </source>
</evidence>
<dbReference type="Pfam" id="PF13279">
    <property type="entry name" value="4HBT_2"/>
    <property type="match status" value="2"/>
</dbReference>
<keyword evidence="2" id="KW-0378">Hydrolase</keyword>
<dbReference type="RefSeq" id="WP_342371818.1">
    <property type="nucleotide sequence ID" value="NZ_CP115965.1"/>
</dbReference>
<comment type="similarity">
    <text evidence="1">Belongs to the 4-hydroxybenzoyl-CoA thioesterase family.</text>
</comment>
<dbReference type="SUPFAM" id="SSF54637">
    <property type="entry name" value="Thioesterase/thiol ester dehydrase-isomerase"/>
    <property type="match status" value="2"/>
</dbReference>
<dbReference type="PANTHER" id="PTHR31793:SF27">
    <property type="entry name" value="NOVEL THIOESTERASE SUPERFAMILY DOMAIN AND SAPOSIN A-TYPE DOMAIN CONTAINING PROTEIN (0610012H03RIK)"/>
    <property type="match status" value="1"/>
</dbReference>
<dbReference type="Gene3D" id="3.10.129.10">
    <property type="entry name" value="Hotdog Thioesterase"/>
    <property type="match status" value="2"/>
</dbReference>
<evidence type="ECO:0000256" key="2">
    <source>
        <dbReference type="ARBA" id="ARBA00022801"/>
    </source>
</evidence>
<evidence type="ECO:0000313" key="3">
    <source>
        <dbReference type="EMBL" id="WZW97394.1"/>
    </source>
</evidence>
<dbReference type="EMBL" id="CP115965">
    <property type="protein sequence ID" value="WZW97394.1"/>
    <property type="molecule type" value="Genomic_DNA"/>
</dbReference>
<dbReference type="InterPro" id="IPR029069">
    <property type="entry name" value="HotDog_dom_sf"/>
</dbReference>
<protein>
    <submittedName>
        <fullName evidence="3">Thioesterase family protein</fullName>
    </submittedName>
</protein>
<name>A0ABZ3C567_9ACTN</name>
<proteinExistence type="inferred from homology"/>